<evidence type="ECO:0000313" key="13">
    <source>
        <dbReference type="EMBL" id="KAF6052915.1"/>
    </source>
</evidence>
<dbReference type="AlphaFoldDB" id="A0A8X7NNX7"/>
<evidence type="ECO:0000259" key="12">
    <source>
        <dbReference type="Pfam" id="PF02676"/>
    </source>
</evidence>
<dbReference type="GO" id="GO:0008175">
    <property type="term" value="F:tRNA methyltransferase activity"/>
    <property type="evidence" value="ECO:0007669"/>
    <property type="project" value="EnsemblFungi"/>
</dbReference>
<dbReference type="PANTHER" id="PTHR48418:SF1">
    <property type="entry name" value="TRNA WYBUTOSINE-SYNTHESIZING PROTEIN 3"/>
    <property type="match status" value="1"/>
</dbReference>
<keyword evidence="4 13" id="KW-0489">Methyltransferase</keyword>
<dbReference type="EMBL" id="JABWAB010000004">
    <property type="protein sequence ID" value="KAF6052915.1"/>
    <property type="molecule type" value="Genomic_DNA"/>
</dbReference>
<comment type="caution">
    <text evidence="13">The sequence shown here is derived from an EMBL/GenBank/DDBJ whole genome shotgun (WGS) entry which is preliminary data.</text>
</comment>
<dbReference type="Pfam" id="PF02676">
    <property type="entry name" value="TYW3"/>
    <property type="match status" value="1"/>
</dbReference>
<proteinExistence type="inferred from homology"/>
<dbReference type="PANTHER" id="PTHR48418">
    <property type="entry name" value="TRNA WYBUTOSINE-SYNTHESIZING PROTEIN 3"/>
    <property type="match status" value="1"/>
</dbReference>
<reference evidence="13" key="1">
    <citation type="submission" date="2020-03" db="EMBL/GenBank/DDBJ databases">
        <title>FDA dAtabase for Regulatory Grade micrObial Sequences (FDA-ARGOS): Supporting development and validation of Infectious Disease Dx tests.</title>
        <authorList>
            <person name="Campos J."/>
            <person name="Goldberg B."/>
            <person name="Tallon L."/>
            <person name="Sadzewicz L."/>
            <person name="Vavikolanu K."/>
            <person name="Mehta A."/>
            <person name="Aluvathingal J."/>
            <person name="Nadendla S."/>
            <person name="Nandy P."/>
            <person name="Geyer C."/>
            <person name="Yan Y."/>
            <person name="Sichtig H."/>
        </authorList>
    </citation>
    <scope>NUCLEOTIDE SEQUENCE [LARGE SCALE GENOMIC DNA]</scope>
    <source>
        <strain evidence="13">FDAARGOS_652</strain>
    </source>
</reference>
<evidence type="ECO:0000256" key="1">
    <source>
        <dbReference type="ARBA" id="ARBA00004797"/>
    </source>
</evidence>
<evidence type="ECO:0000256" key="2">
    <source>
        <dbReference type="ARBA" id="ARBA00008569"/>
    </source>
</evidence>
<evidence type="ECO:0000256" key="10">
    <source>
        <dbReference type="ARBA" id="ARBA00058049"/>
    </source>
</evidence>
<dbReference type="InterPro" id="IPR036602">
    <property type="entry name" value="tRNA_yW-synthesising-like_sf"/>
</dbReference>
<evidence type="ECO:0000256" key="8">
    <source>
        <dbReference type="ARBA" id="ARBA00030554"/>
    </source>
</evidence>
<comment type="function">
    <text evidence="10">S-adenosyl-L-methionine-dependent methyltransferase that acts as a component of the wybutosine biosynthesis pathway. Wybutosine is a hyper modified guanosine with a tricyclic base found at the 3'-position adjacent to the anticodon of eukaryotic phenylalanine tRNA. Probably methylates N-4 position of wybutosine-86 to produce wybutosine-72.</text>
</comment>
<evidence type="ECO:0000256" key="4">
    <source>
        <dbReference type="ARBA" id="ARBA00022603"/>
    </source>
</evidence>
<gene>
    <name evidence="13" type="ORF">FOB60_003171</name>
</gene>
<comment type="similarity">
    <text evidence="2">Belongs to the TYW3 family.</text>
</comment>
<evidence type="ECO:0000313" key="14">
    <source>
        <dbReference type="Proteomes" id="UP000590412"/>
    </source>
</evidence>
<dbReference type="GO" id="GO:0031591">
    <property type="term" value="P:wybutosine biosynthetic process"/>
    <property type="evidence" value="ECO:0007669"/>
    <property type="project" value="EnsemblFungi"/>
</dbReference>
<dbReference type="GO" id="GO:0030488">
    <property type="term" value="P:tRNA methylation"/>
    <property type="evidence" value="ECO:0007669"/>
    <property type="project" value="EnsemblFungi"/>
</dbReference>
<evidence type="ECO:0000256" key="3">
    <source>
        <dbReference type="ARBA" id="ARBA00012750"/>
    </source>
</evidence>
<name>A0A8X7NNX7_CANPA</name>
<organism evidence="13 14">
    <name type="scientific">Candida parapsilosis</name>
    <name type="common">Yeast</name>
    <dbReference type="NCBI Taxonomy" id="5480"/>
    <lineage>
        <taxon>Eukaryota</taxon>
        <taxon>Fungi</taxon>
        <taxon>Dikarya</taxon>
        <taxon>Ascomycota</taxon>
        <taxon>Saccharomycotina</taxon>
        <taxon>Pichiomycetes</taxon>
        <taxon>Debaryomycetaceae</taxon>
        <taxon>Candida/Lodderomyces clade</taxon>
        <taxon>Candida</taxon>
    </lineage>
</organism>
<evidence type="ECO:0000256" key="5">
    <source>
        <dbReference type="ARBA" id="ARBA00022679"/>
    </source>
</evidence>
<dbReference type="FunFam" id="3.30.1960.10:FF:000003">
    <property type="entry name" value="tRNA methyltransferase"/>
    <property type="match status" value="1"/>
</dbReference>
<dbReference type="EC" id="2.1.1.282" evidence="3"/>
<evidence type="ECO:0000256" key="9">
    <source>
        <dbReference type="ARBA" id="ARBA00049202"/>
    </source>
</evidence>
<evidence type="ECO:0000256" key="6">
    <source>
        <dbReference type="ARBA" id="ARBA00022691"/>
    </source>
</evidence>
<keyword evidence="7" id="KW-0819">tRNA processing</keyword>
<dbReference type="SUPFAM" id="SSF111278">
    <property type="entry name" value="SSo0622-like"/>
    <property type="match status" value="1"/>
</dbReference>
<evidence type="ECO:0000256" key="11">
    <source>
        <dbReference type="ARBA" id="ARBA00069229"/>
    </source>
</evidence>
<comment type="pathway">
    <text evidence="1">tRNA modification; wybutosine-tRNA(Phe) biosynthesis.</text>
</comment>
<keyword evidence="6" id="KW-0949">S-adenosyl-L-methionine</keyword>
<dbReference type="Gene3D" id="3.30.1960.10">
    <property type="entry name" value="tRNA wybutosine-synthesizing-like"/>
    <property type="match status" value="1"/>
</dbReference>
<comment type="catalytic activity">
    <reaction evidence="9">
        <text>4-demethyl-7-[(3S)-3-amino-3-carboxypropyl]wyosine(37) in tRNA(Phe) + S-adenosyl-L-methionine = 7-[(3S)-3-amino-3-carboxypropyl]wyosine(37) in tRNA(Phe) + S-adenosyl-L-homocysteine + H(+)</text>
        <dbReference type="Rhea" id="RHEA:36635"/>
        <dbReference type="Rhea" id="RHEA-COMP:10378"/>
        <dbReference type="Rhea" id="RHEA-COMP:10379"/>
        <dbReference type="ChEBI" id="CHEBI:15378"/>
        <dbReference type="ChEBI" id="CHEBI:57856"/>
        <dbReference type="ChEBI" id="CHEBI:59789"/>
        <dbReference type="ChEBI" id="CHEBI:73543"/>
        <dbReference type="ChEBI" id="CHEBI:73550"/>
        <dbReference type="EC" id="2.1.1.282"/>
    </reaction>
</comment>
<feature type="domain" description="tRNA wybutosine-synthesizing protein" evidence="12">
    <location>
        <begin position="7"/>
        <end position="212"/>
    </location>
</feature>
<evidence type="ECO:0000256" key="7">
    <source>
        <dbReference type="ARBA" id="ARBA00022694"/>
    </source>
</evidence>
<accession>A0A8X7NNX7</accession>
<sequence length="269" mass="30542">MQDSFAQKKQSILKEISTNGPDNLDASPKGTIDEHCIPIINLINSHCDMVTTSSCSGRVSVYLEGTQSKLVSKGNEGKWIFVTHDTSNLANWFKSIDFHYVHEYPTSSYESRSILYKFEALILHVKCRNQVTANKLYSVAMNCGFRESGIGSNYNVAIRTSIKLDVPIGYLGDNEVYQCFVTEEYLNYITNVSFDRFRENFKKLKLLHQAIEKNIINVEEQTASVGAEDSILEVSQGKGWESIEERRARMKQEGLKRKEELQKAKESAS</sequence>
<dbReference type="InterPro" id="IPR003827">
    <property type="entry name" value="tRNA_yW-synthesising"/>
</dbReference>
<keyword evidence="5" id="KW-0808">Transferase</keyword>
<protein>
    <recommendedName>
        <fullName evidence="11">tRNA wybutosine-synthesizing protein 3</fullName>
        <ecNumber evidence="3">2.1.1.282</ecNumber>
    </recommendedName>
    <alternativeName>
        <fullName evidence="8">tRNA(Phe) 7-((3-amino-3-carboxypropyl)-4-demethylwyosine(37)-N(4))-methyltransferase</fullName>
    </alternativeName>
</protein>
<dbReference type="Proteomes" id="UP000590412">
    <property type="component" value="Unassembled WGS sequence"/>
</dbReference>